<sequence>MNYLSMKAILELMATKSYKELIKAILSFETNVEDEVILEKVYEFYFNEDGVTLLNEELKERLRYEEQVLSKNQKEL</sequence>
<organism evidence="1 2">
    <name type="scientific">Solobacterium moorei</name>
    <dbReference type="NCBI Taxonomy" id="102148"/>
    <lineage>
        <taxon>Bacteria</taxon>
        <taxon>Bacillati</taxon>
        <taxon>Bacillota</taxon>
        <taxon>Erysipelotrichia</taxon>
        <taxon>Erysipelotrichales</taxon>
        <taxon>Erysipelotrichaceae</taxon>
        <taxon>Solobacterium</taxon>
    </lineage>
</organism>
<dbReference type="Proteomes" id="UP000284731">
    <property type="component" value="Unassembled WGS sequence"/>
</dbReference>
<accession>A0A412PI23</accession>
<evidence type="ECO:0000313" key="2">
    <source>
        <dbReference type="Proteomes" id="UP000284731"/>
    </source>
</evidence>
<dbReference type="AlphaFoldDB" id="A0A412PI23"/>
<proteinExistence type="predicted"/>
<reference evidence="1 2" key="1">
    <citation type="submission" date="2018-08" db="EMBL/GenBank/DDBJ databases">
        <title>A genome reference for cultivated species of the human gut microbiota.</title>
        <authorList>
            <person name="Zou Y."/>
            <person name="Xue W."/>
            <person name="Luo G."/>
        </authorList>
    </citation>
    <scope>NUCLEOTIDE SEQUENCE [LARGE SCALE GENOMIC DNA]</scope>
    <source>
        <strain evidence="1 2">AF18-46</strain>
    </source>
</reference>
<protein>
    <submittedName>
        <fullName evidence="1">Uncharacterized protein</fullName>
    </submittedName>
</protein>
<name>A0A412PI23_9FIRM</name>
<gene>
    <name evidence="1" type="ORF">DWX20_01940</name>
</gene>
<evidence type="ECO:0000313" key="1">
    <source>
        <dbReference type="EMBL" id="RGT57836.1"/>
    </source>
</evidence>
<dbReference type="EMBL" id="QRWX01000001">
    <property type="protein sequence ID" value="RGT57836.1"/>
    <property type="molecule type" value="Genomic_DNA"/>
</dbReference>
<dbReference type="RefSeq" id="WP_118764275.1">
    <property type="nucleotide sequence ID" value="NZ_CABJCF010000001.1"/>
</dbReference>
<comment type="caution">
    <text evidence="1">The sequence shown here is derived from an EMBL/GenBank/DDBJ whole genome shotgun (WGS) entry which is preliminary data.</text>
</comment>